<dbReference type="PANTHER" id="PTHR37313:SF2">
    <property type="entry name" value="UPF0749 PROTEIN YLXX"/>
    <property type="match status" value="1"/>
</dbReference>
<keyword evidence="2" id="KW-0694">RNA-binding</keyword>
<accession>A0A023DBM1</accession>
<dbReference type="InterPro" id="IPR010273">
    <property type="entry name" value="DUF881"/>
</dbReference>
<dbReference type="PANTHER" id="PTHR37313">
    <property type="entry name" value="UPF0749 PROTEIN RV1825"/>
    <property type="match status" value="1"/>
</dbReference>
<evidence type="ECO:0000256" key="1">
    <source>
        <dbReference type="ARBA" id="ARBA00009108"/>
    </source>
</evidence>
<reference evidence="4 5" key="1">
    <citation type="submission" date="2014-04" db="EMBL/GenBank/DDBJ databases">
        <title>Whole genome shotgun sequence of Geobacillus caldoxylosilyticus NBRC 107762.</title>
        <authorList>
            <person name="Hosoyama A."/>
            <person name="Hosoyama Y."/>
            <person name="Katano-Makiyama Y."/>
            <person name="Tsuchikane K."/>
            <person name="Ohji S."/>
            <person name="Ichikawa N."/>
            <person name="Yamazoe A."/>
            <person name="Fujita N."/>
        </authorList>
    </citation>
    <scope>NUCLEOTIDE SEQUENCE [LARGE SCALE GENOMIC DNA]</scope>
    <source>
        <strain evidence="4 5">NBRC 107762</strain>
    </source>
</reference>
<dbReference type="EMBL" id="BAWO01000007">
    <property type="protein sequence ID" value="GAJ38733.1"/>
    <property type="molecule type" value="Genomic_DNA"/>
</dbReference>
<organism evidence="4 5">
    <name type="scientific">Parageobacillus caldoxylosilyticus NBRC 107762</name>
    <dbReference type="NCBI Taxonomy" id="1220594"/>
    <lineage>
        <taxon>Bacteria</taxon>
        <taxon>Bacillati</taxon>
        <taxon>Bacillota</taxon>
        <taxon>Bacilli</taxon>
        <taxon>Bacillales</taxon>
        <taxon>Anoxybacillaceae</taxon>
        <taxon>Saccharococcus</taxon>
    </lineage>
</organism>
<dbReference type="Pfam" id="PF05949">
    <property type="entry name" value="DUF881"/>
    <property type="match status" value="1"/>
</dbReference>
<dbReference type="GeneID" id="301191854"/>
<dbReference type="Gene3D" id="3.30.70.1880">
    <property type="entry name" value="Protein of unknown function DUF881"/>
    <property type="match status" value="1"/>
</dbReference>
<gene>
    <name evidence="4" type="ORF">GCA01S_007_00160</name>
</gene>
<dbReference type="AlphaFoldDB" id="A0A023DBM1"/>
<dbReference type="PROSITE" id="PS50889">
    <property type="entry name" value="S4"/>
    <property type="match status" value="1"/>
</dbReference>
<comment type="similarity">
    <text evidence="1">Belongs to the UPF0749 family.</text>
</comment>
<protein>
    <recommendedName>
        <fullName evidence="6">DUF881 domain-containing protein</fullName>
    </recommendedName>
</protein>
<dbReference type="GO" id="GO:0003723">
    <property type="term" value="F:RNA binding"/>
    <property type="evidence" value="ECO:0007669"/>
    <property type="project" value="UniProtKB-KW"/>
</dbReference>
<name>A0A023DBM1_9BACL</name>
<dbReference type="OrthoDB" id="9776196at2"/>
<comment type="caution">
    <text evidence="4">The sequence shown here is derived from an EMBL/GenBank/DDBJ whole genome shotgun (WGS) entry which is preliminary data.</text>
</comment>
<dbReference type="Proteomes" id="UP000023561">
    <property type="component" value="Unassembled WGS sequence"/>
</dbReference>
<keyword evidence="3" id="KW-0175">Coiled coil</keyword>
<evidence type="ECO:0000313" key="4">
    <source>
        <dbReference type="EMBL" id="GAJ38733.1"/>
    </source>
</evidence>
<evidence type="ECO:0000313" key="5">
    <source>
        <dbReference type="Proteomes" id="UP000023561"/>
    </source>
</evidence>
<evidence type="ECO:0000256" key="3">
    <source>
        <dbReference type="SAM" id="Coils"/>
    </source>
</evidence>
<sequence>MKKPKNNRVILSFICFIFGMMLAFSYQYTKKEAAKRNVTDRQWQKEYEYRQQLIQIQKENRKLKNELVQKQNEVTEMENALANQQKAHTNLAKQAEKLRMYVGESKVKGKGIEVTLSDASYIPSEQSATDYIVHEQHVFKVIHELLISGAEAIAINGQRISHRSYIVCNGPVIEVDGTQHAAPFIISAIGNPDVLISALNIAGGITDQLVQDNITVKIDRKEEIVLDPIFPVHRP</sequence>
<dbReference type="RefSeq" id="WP_017434705.1">
    <property type="nucleotide sequence ID" value="NZ_BAWO01000007.1"/>
</dbReference>
<feature type="coiled-coil region" evidence="3">
    <location>
        <begin position="46"/>
        <end position="94"/>
    </location>
</feature>
<keyword evidence="5" id="KW-1185">Reference proteome</keyword>
<proteinExistence type="inferred from homology"/>
<evidence type="ECO:0008006" key="6">
    <source>
        <dbReference type="Google" id="ProtNLM"/>
    </source>
</evidence>
<evidence type="ECO:0000256" key="2">
    <source>
        <dbReference type="PROSITE-ProRule" id="PRU00182"/>
    </source>
</evidence>